<accession>A0ABN6HAM0</accession>
<keyword evidence="1" id="KW-0812">Transmembrane</keyword>
<dbReference type="EMBL" id="AP024702">
    <property type="protein sequence ID" value="BCX48541.1"/>
    <property type="molecule type" value="Genomic_DNA"/>
</dbReference>
<protein>
    <submittedName>
        <fullName evidence="3">Uncharacterized protein</fullName>
    </submittedName>
</protein>
<feature type="transmembrane region" description="Helical" evidence="1">
    <location>
        <begin position="27"/>
        <end position="44"/>
    </location>
</feature>
<organism evidence="3 6">
    <name type="scientific">Haloferula helveola</name>
    <dbReference type="NCBI Taxonomy" id="490095"/>
    <lineage>
        <taxon>Bacteria</taxon>
        <taxon>Pseudomonadati</taxon>
        <taxon>Verrucomicrobiota</taxon>
        <taxon>Verrucomicrobiia</taxon>
        <taxon>Verrucomicrobiales</taxon>
        <taxon>Verrucomicrobiaceae</taxon>
        <taxon>Haloferula</taxon>
    </lineage>
</organism>
<reference evidence="3 6" key="1">
    <citation type="submission" date="2021-06" db="EMBL/GenBank/DDBJ databases">
        <title>Complete genome of Haloferula helveola possessing various polysaccharide degrading enzymes.</title>
        <authorList>
            <person name="Takami H."/>
            <person name="Huang C."/>
            <person name="Hamasaki K."/>
        </authorList>
    </citation>
    <scope>NUCLEOTIDE SEQUENCE [LARGE SCALE GENOMIC DNA]</scope>
    <source>
        <strain evidence="3 6">CN-1</strain>
    </source>
</reference>
<evidence type="ECO:0000313" key="6">
    <source>
        <dbReference type="Proteomes" id="UP001374893"/>
    </source>
</evidence>
<feature type="transmembrane region" description="Helical" evidence="1">
    <location>
        <begin position="56"/>
        <end position="81"/>
    </location>
</feature>
<name>A0ABN6HAM0_9BACT</name>
<dbReference type="EMBL" id="AP024702">
    <property type="protein sequence ID" value="BCX48530.1"/>
    <property type="molecule type" value="Genomic_DNA"/>
</dbReference>
<evidence type="ECO:0000313" key="3">
    <source>
        <dbReference type="EMBL" id="BCX48530.1"/>
    </source>
</evidence>
<gene>
    <name evidence="2" type="ORF">HAHE_24360</name>
    <name evidence="3" type="ORF">HAHE_24380</name>
    <name evidence="4" type="ORF">HAHE_24490</name>
    <name evidence="5" type="ORF">HAHE_25900</name>
</gene>
<keyword evidence="1" id="KW-0472">Membrane</keyword>
<sequence length="85" mass="9599">MAMLKVHGYPDAPHYIWNPVSVFIRSWGWWAILIPPIWLGVLLWRGADLDGLRAAIIASIVVVALIAFYWWTAATAGAFYWTAGR</sequence>
<evidence type="ECO:0000313" key="2">
    <source>
        <dbReference type="EMBL" id="BCX48528.1"/>
    </source>
</evidence>
<proteinExistence type="predicted"/>
<dbReference type="EMBL" id="AP024702">
    <property type="protein sequence ID" value="BCX48682.1"/>
    <property type="molecule type" value="Genomic_DNA"/>
</dbReference>
<dbReference type="EMBL" id="AP024702">
    <property type="protein sequence ID" value="BCX48528.1"/>
    <property type="molecule type" value="Genomic_DNA"/>
</dbReference>
<evidence type="ECO:0000313" key="5">
    <source>
        <dbReference type="EMBL" id="BCX48682.1"/>
    </source>
</evidence>
<evidence type="ECO:0000256" key="1">
    <source>
        <dbReference type="SAM" id="Phobius"/>
    </source>
</evidence>
<evidence type="ECO:0000313" key="4">
    <source>
        <dbReference type="EMBL" id="BCX48541.1"/>
    </source>
</evidence>
<dbReference type="Proteomes" id="UP001374893">
    <property type="component" value="Chromosome"/>
</dbReference>
<keyword evidence="6" id="KW-1185">Reference proteome</keyword>
<keyword evidence="1" id="KW-1133">Transmembrane helix</keyword>